<evidence type="ECO:0000313" key="1">
    <source>
        <dbReference type="EMBL" id="OGG21422.1"/>
    </source>
</evidence>
<protein>
    <submittedName>
        <fullName evidence="1">Uncharacterized protein</fullName>
    </submittedName>
</protein>
<dbReference type="AlphaFoldDB" id="A0A1F6AAG7"/>
<dbReference type="EMBL" id="MFJN01000022">
    <property type="protein sequence ID" value="OGG21422.1"/>
    <property type="molecule type" value="Genomic_DNA"/>
</dbReference>
<dbReference type="Proteomes" id="UP000177092">
    <property type="component" value="Unassembled WGS sequence"/>
</dbReference>
<name>A0A1F6AAG7_9BACT</name>
<evidence type="ECO:0000313" key="2">
    <source>
        <dbReference type="Proteomes" id="UP000177092"/>
    </source>
</evidence>
<reference evidence="1 2" key="1">
    <citation type="journal article" date="2016" name="Nat. Commun.">
        <title>Thousands of microbial genomes shed light on interconnected biogeochemical processes in an aquifer system.</title>
        <authorList>
            <person name="Anantharaman K."/>
            <person name="Brown C.T."/>
            <person name="Hug L.A."/>
            <person name="Sharon I."/>
            <person name="Castelle C.J."/>
            <person name="Probst A.J."/>
            <person name="Thomas B.C."/>
            <person name="Singh A."/>
            <person name="Wilkins M.J."/>
            <person name="Karaoz U."/>
            <person name="Brodie E.L."/>
            <person name="Williams K.H."/>
            <person name="Hubbard S.S."/>
            <person name="Banfield J.F."/>
        </authorList>
    </citation>
    <scope>NUCLEOTIDE SEQUENCE [LARGE SCALE GENOMIC DNA]</scope>
</reference>
<comment type="caution">
    <text evidence="1">The sequence shown here is derived from an EMBL/GenBank/DDBJ whole genome shotgun (WGS) entry which is preliminary data.</text>
</comment>
<accession>A0A1F6AAG7</accession>
<sequence>MGTREIDSVFQAILENYPEAHDSASEHHLSHPGHNSFHVILRSTGEIIRIEFPPFYNEGAMPPYPENRF</sequence>
<proteinExistence type="predicted"/>
<organism evidence="1 2">
    <name type="scientific">Candidatus Gottesmanbacteria bacterium RIFCSPHIGHO2_02_FULL_40_13</name>
    <dbReference type="NCBI Taxonomy" id="1798384"/>
    <lineage>
        <taxon>Bacteria</taxon>
        <taxon>Candidatus Gottesmaniibacteriota</taxon>
    </lineage>
</organism>
<gene>
    <name evidence="1" type="ORF">A3D03_02845</name>
</gene>